<dbReference type="EMBL" id="LSCQ01000019">
    <property type="protein sequence ID" value="KXB37829.1"/>
    <property type="molecule type" value="Genomic_DNA"/>
</dbReference>
<dbReference type="GO" id="GO:0005524">
    <property type="term" value="F:ATP binding"/>
    <property type="evidence" value="ECO:0007669"/>
    <property type="project" value="UniProtKB-UniRule"/>
</dbReference>
<sequence>MGALIEDKALKQELEQIQQLLFDCGNDIATPEGPSVYRLKQESVDWLEERIDVYAQIPPEVSTFVLPGGCLAASMAHLVRTVARRAEREMITFQWTMPTNQVAIKFVNRLSDYFFALARLLNAKENYPETIYHNGQAVFHNDISKEDIAD</sequence>
<evidence type="ECO:0000256" key="8">
    <source>
        <dbReference type="ARBA" id="ARBA00022840"/>
    </source>
</evidence>
<dbReference type="PANTHER" id="PTHR12213:SF0">
    <property type="entry name" value="CORRINOID ADENOSYLTRANSFERASE MMAB"/>
    <property type="match status" value="1"/>
</dbReference>
<comment type="pathway">
    <text evidence="1 14">Cofactor biosynthesis; adenosylcobalamin biosynthesis; adenosylcobalamin from cob(II)yrinate a,c-diamide: step 2/7.</text>
</comment>
<evidence type="ECO:0000256" key="13">
    <source>
        <dbReference type="ARBA" id="ARBA00048692"/>
    </source>
</evidence>
<organism evidence="16 17">
    <name type="scientific">Aerococcus christensenii</name>
    <dbReference type="NCBI Taxonomy" id="87541"/>
    <lineage>
        <taxon>Bacteria</taxon>
        <taxon>Bacillati</taxon>
        <taxon>Bacillota</taxon>
        <taxon>Bacilli</taxon>
        <taxon>Lactobacillales</taxon>
        <taxon>Aerococcaceae</taxon>
        <taxon>Aerococcus</taxon>
    </lineage>
</organism>
<dbReference type="InterPro" id="IPR029499">
    <property type="entry name" value="PduO-typ"/>
</dbReference>
<evidence type="ECO:0000256" key="5">
    <source>
        <dbReference type="ARBA" id="ARBA00022573"/>
    </source>
</evidence>
<feature type="domain" description="Cobalamin adenosyltransferase-like" evidence="15">
    <location>
        <begin position="6"/>
        <end position="120"/>
    </location>
</feature>
<evidence type="ECO:0000259" key="15">
    <source>
        <dbReference type="Pfam" id="PF01923"/>
    </source>
</evidence>
<evidence type="ECO:0000313" key="16">
    <source>
        <dbReference type="EMBL" id="KXB37829.1"/>
    </source>
</evidence>
<dbReference type="GO" id="GO:0008817">
    <property type="term" value="F:corrinoid adenosyltransferase activity"/>
    <property type="evidence" value="ECO:0007669"/>
    <property type="project" value="UniProtKB-UniRule"/>
</dbReference>
<dbReference type="PANTHER" id="PTHR12213">
    <property type="entry name" value="CORRINOID ADENOSYLTRANSFERASE"/>
    <property type="match status" value="1"/>
</dbReference>
<evidence type="ECO:0000256" key="11">
    <source>
        <dbReference type="ARBA" id="ARBA00033354"/>
    </source>
</evidence>
<comment type="catalytic activity">
    <reaction evidence="13 14">
        <text>2 cob(II)alamin + reduced [electron-transfer flavoprotein] + 2 ATP = 2 adenosylcob(III)alamin + 2 triphosphate + oxidized [electron-transfer flavoprotein] + 3 H(+)</text>
        <dbReference type="Rhea" id="RHEA:28671"/>
        <dbReference type="Rhea" id="RHEA-COMP:10685"/>
        <dbReference type="Rhea" id="RHEA-COMP:10686"/>
        <dbReference type="ChEBI" id="CHEBI:15378"/>
        <dbReference type="ChEBI" id="CHEBI:16304"/>
        <dbReference type="ChEBI" id="CHEBI:18036"/>
        <dbReference type="ChEBI" id="CHEBI:18408"/>
        <dbReference type="ChEBI" id="CHEBI:30616"/>
        <dbReference type="ChEBI" id="CHEBI:57692"/>
        <dbReference type="ChEBI" id="CHEBI:58307"/>
        <dbReference type="EC" id="2.5.1.17"/>
    </reaction>
</comment>
<comment type="caution">
    <text evidence="16">The sequence shown here is derived from an EMBL/GenBank/DDBJ whole genome shotgun (WGS) entry which is preliminary data.</text>
</comment>
<gene>
    <name evidence="16" type="ORF">HMPREF3187_00388</name>
</gene>
<evidence type="ECO:0000256" key="14">
    <source>
        <dbReference type="RuleBase" id="RU366026"/>
    </source>
</evidence>
<evidence type="ECO:0000256" key="4">
    <source>
        <dbReference type="ARBA" id="ARBA00020963"/>
    </source>
</evidence>
<evidence type="ECO:0000256" key="10">
    <source>
        <dbReference type="ARBA" id="ARBA00033334"/>
    </source>
</evidence>
<evidence type="ECO:0000313" key="17">
    <source>
        <dbReference type="Proteomes" id="UP000070422"/>
    </source>
</evidence>
<dbReference type="Gene3D" id="1.20.1200.10">
    <property type="entry name" value="Cobalamin adenosyltransferase-like"/>
    <property type="match status" value="1"/>
</dbReference>
<dbReference type="InterPro" id="IPR016030">
    <property type="entry name" value="CblAdoTrfase-like"/>
</dbReference>
<reference evidence="16 17" key="1">
    <citation type="submission" date="2016-01" db="EMBL/GenBank/DDBJ databases">
        <authorList>
            <person name="Oliw E.H."/>
        </authorList>
    </citation>
    <scope>NUCLEOTIDE SEQUENCE [LARGE SCALE GENOMIC DNA]</scope>
    <source>
        <strain evidence="16 17">KA00635</strain>
    </source>
</reference>
<accession>A0A133Y3Q3</accession>
<dbReference type="GO" id="GO:0009236">
    <property type="term" value="P:cobalamin biosynthetic process"/>
    <property type="evidence" value="ECO:0007669"/>
    <property type="project" value="UniProtKB-UniRule"/>
</dbReference>
<keyword evidence="8 14" id="KW-0067">ATP-binding</keyword>
<dbReference type="PATRIC" id="fig|87541.4.peg.391"/>
<evidence type="ECO:0000256" key="12">
    <source>
        <dbReference type="ARBA" id="ARBA00048555"/>
    </source>
</evidence>
<dbReference type="EC" id="2.5.1.17" evidence="3 14"/>
<proteinExistence type="inferred from homology"/>
<protein>
    <recommendedName>
        <fullName evidence="4 14">Corrinoid adenosyltransferase</fullName>
        <ecNumber evidence="3 14">2.5.1.17</ecNumber>
    </recommendedName>
    <alternativeName>
        <fullName evidence="9 14">Cob(II)alamin adenosyltransferase</fullName>
    </alternativeName>
    <alternativeName>
        <fullName evidence="11 14">Cob(II)yrinic acid a,c-diamide adenosyltransferase</fullName>
    </alternativeName>
    <alternativeName>
        <fullName evidence="10 14">Cobinamide/cobalamin adenosyltransferase</fullName>
    </alternativeName>
</protein>
<comment type="similarity">
    <text evidence="2 14">Belongs to the Cob(I)alamin adenosyltransferase family.</text>
</comment>
<dbReference type="NCBIfam" id="TIGR00636">
    <property type="entry name" value="PduO_Nterm"/>
    <property type="match status" value="1"/>
</dbReference>
<dbReference type="AlphaFoldDB" id="A0A133Y3Q3"/>
<dbReference type="Proteomes" id="UP000070422">
    <property type="component" value="Unassembled WGS sequence"/>
</dbReference>
<dbReference type="UniPathway" id="UPA00148">
    <property type="reaction ID" value="UER00233"/>
</dbReference>
<evidence type="ECO:0000256" key="1">
    <source>
        <dbReference type="ARBA" id="ARBA00005121"/>
    </source>
</evidence>
<keyword evidence="6 14" id="KW-0808">Transferase</keyword>
<keyword evidence="7 14" id="KW-0547">Nucleotide-binding</keyword>
<name>A0A133Y3Q3_9LACT</name>
<evidence type="ECO:0000256" key="2">
    <source>
        <dbReference type="ARBA" id="ARBA00007487"/>
    </source>
</evidence>
<comment type="catalytic activity">
    <reaction evidence="12 14">
        <text>2 cob(II)yrinate a,c diamide + reduced [electron-transfer flavoprotein] + 2 ATP = 2 adenosylcob(III)yrinate a,c-diamide + 2 triphosphate + oxidized [electron-transfer flavoprotein] + 3 H(+)</text>
        <dbReference type="Rhea" id="RHEA:11528"/>
        <dbReference type="Rhea" id="RHEA-COMP:10685"/>
        <dbReference type="Rhea" id="RHEA-COMP:10686"/>
        <dbReference type="ChEBI" id="CHEBI:15378"/>
        <dbReference type="ChEBI" id="CHEBI:18036"/>
        <dbReference type="ChEBI" id="CHEBI:30616"/>
        <dbReference type="ChEBI" id="CHEBI:57692"/>
        <dbReference type="ChEBI" id="CHEBI:58307"/>
        <dbReference type="ChEBI" id="CHEBI:58503"/>
        <dbReference type="ChEBI" id="CHEBI:58537"/>
        <dbReference type="EC" id="2.5.1.17"/>
    </reaction>
</comment>
<evidence type="ECO:0000256" key="6">
    <source>
        <dbReference type="ARBA" id="ARBA00022679"/>
    </source>
</evidence>
<dbReference type="SUPFAM" id="SSF89028">
    <property type="entry name" value="Cobalamin adenosyltransferase-like"/>
    <property type="match status" value="1"/>
</dbReference>
<keyword evidence="5 14" id="KW-0169">Cobalamin biosynthesis</keyword>
<dbReference type="Pfam" id="PF01923">
    <property type="entry name" value="Cob_adeno_trans"/>
    <property type="match status" value="1"/>
</dbReference>
<evidence type="ECO:0000256" key="7">
    <source>
        <dbReference type="ARBA" id="ARBA00022741"/>
    </source>
</evidence>
<dbReference type="InterPro" id="IPR036451">
    <property type="entry name" value="CblAdoTrfase-like_sf"/>
</dbReference>
<evidence type="ECO:0000256" key="9">
    <source>
        <dbReference type="ARBA" id="ARBA00031529"/>
    </source>
</evidence>
<evidence type="ECO:0000256" key="3">
    <source>
        <dbReference type="ARBA" id="ARBA00012454"/>
    </source>
</evidence>